<evidence type="ECO:0000313" key="1">
    <source>
        <dbReference type="EMBL" id="HII61370.1"/>
    </source>
</evidence>
<accession>A0A832WHP3</accession>
<dbReference type="AlphaFoldDB" id="A0A832WHP3"/>
<dbReference type="EMBL" id="DUJN01000006">
    <property type="protein sequence ID" value="HII61370.1"/>
    <property type="molecule type" value="Genomic_DNA"/>
</dbReference>
<proteinExistence type="predicted"/>
<name>A0A832WHP3_PYRHR</name>
<comment type="caution">
    <text evidence="1">The sequence shown here is derived from an EMBL/GenBank/DDBJ whole genome shotgun (WGS) entry which is preliminary data.</text>
</comment>
<gene>
    <name evidence="1" type="ORF">HA331_06465</name>
</gene>
<evidence type="ECO:0000313" key="2">
    <source>
        <dbReference type="Proteomes" id="UP000617544"/>
    </source>
</evidence>
<dbReference type="RefSeq" id="WP_010884809.1">
    <property type="nucleotide sequence ID" value="NZ_DUJN01000006.1"/>
</dbReference>
<dbReference type="Proteomes" id="UP000617544">
    <property type="component" value="Unassembled WGS sequence"/>
</dbReference>
<organism evidence="1 2">
    <name type="scientific">Pyrococcus horikoshii</name>
    <dbReference type="NCBI Taxonomy" id="53953"/>
    <lineage>
        <taxon>Archaea</taxon>
        <taxon>Methanobacteriati</taxon>
        <taxon>Methanobacteriota</taxon>
        <taxon>Thermococci</taxon>
        <taxon>Thermococcales</taxon>
        <taxon>Thermococcaceae</taxon>
        <taxon>Pyrococcus</taxon>
    </lineage>
</organism>
<sequence>MIYTHTYGNARLVDTISRISSYVAGKVVKYPGLDYIAGVAISYAIHKFEESGTWRSAPIDKYIQLPRE</sequence>
<reference evidence="1" key="1">
    <citation type="journal article" date="2020" name="bioRxiv">
        <title>A rank-normalized archaeal taxonomy based on genome phylogeny resolves widespread incomplete and uneven classifications.</title>
        <authorList>
            <person name="Rinke C."/>
            <person name="Chuvochina M."/>
            <person name="Mussig A.J."/>
            <person name="Chaumeil P.-A."/>
            <person name="Waite D.W."/>
            <person name="Whitman W.B."/>
            <person name="Parks D.H."/>
            <person name="Hugenholtz P."/>
        </authorList>
    </citation>
    <scope>NUCLEOTIDE SEQUENCE</scope>
    <source>
        <strain evidence="1">UBA8834</strain>
    </source>
</reference>
<dbReference type="GeneID" id="1443044"/>
<protein>
    <submittedName>
        <fullName evidence="1">Uncharacterized protein</fullName>
    </submittedName>
</protein>